<name>A0AB73H4G7_LISIO</name>
<reference evidence="2 3" key="1">
    <citation type="submission" date="2020-03" db="EMBL/GenBank/DDBJ databases">
        <title>Soil Listeria distribution.</title>
        <authorList>
            <person name="Liao J."/>
            <person name="Wiedmann M."/>
        </authorList>
    </citation>
    <scope>NUCLEOTIDE SEQUENCE [LARGE SCALE GENOMIC DNA]</scope>
    <source>
        <strain evidence="2 3">FSL L7-0297</strain>
    </source>
</reference>
<dbReference type="EMBL" id="JAARXV010000001">
    <property type="protein sequence ID" value="MBC2140736.1"/>
    <property type="molecule type" value="Genomic_DNA"/>
</dbReference>
<dbReference type="Proteomes" id="UP000552309">
    <property type="component" value="Unassembled WGS sequence"/>
</dbReference>
<evidence type="ECO:0000313" key="2">
    <source>
        <dbReference type="EMBL" id="MBC2140736.1"/>
    </source>
</evidence>
<accession>A0AB73H4G7</accession>
<comment type="caution">
    <text evidence="2">The sequence shown here is derived from an EMBL/GenBank/DDBJ whole genome shotgun (WGS) entry which is preliminary data.</text>
</comment>
<dbReference type="AlphaFoldDB" id="A0AB73H4G7"/>
<feature type="domain" description="HNH" evidence="1">
    <location>
        <begin position="41"/>
        <end position="89"/>
    </location>
</feature>
<dbReference type="GO" id="GO:0004519">
    <property type="term" value="F:endonuclease activity"/>
    <property type="evidence" value="ECO:0007669"/>
    <property type="project" value="UniProtKB-KW"/>
</dbReference>
<dbReference type="GO" id="GO:0008270">
    <property type="term" value="F:zinc ion binding"/>
    <property type="evidence" value="ECO:0007669"/>
    <property type="project" value="InterPro"/>
</dbReference>
<dbReference type="Gene3D" id="1.10.30.50">
    <property type="match status" value="1"/>
</dbReference>
<protein>
    <submittedName>
        <fullName evidence="2">HNH endonuclease</fullName>
    </submittedName>
</protein>
<keyword evidence="2" id="KW-0540">Nuclease</keyword>
<dbReference type="GO" id="GO:0003676">
    <property type="term" value="F:nucleic acid binding"/>
    <property type="evidence" value="ECO:0007669"/>
    <property type="project" value="InterPro"/>
</dbReference>
<evidence type="ECO:0000259" key="1">
    <source>
        <dbReference type="Pfam" id="PF01844"/>
    </source>
</evidence>
<sequence>MSFDNQGKHPAWFREWQKKFYNSKKWKKVRDDVRDEKKMRCEKCKKLIRGIAIVDHVIELNVDNYTDESITLNKENTELLCLPCHNRKTFGSNEIDKFDVDEKRNVNLF</sequence>
<keyword evidence="2" id="KW-0378">Hydrolase</keyword>
<evidence type="ECO:0000313" key="3">
    <source>
        <dbReference type="Proteomes" id="UP000552309"/>
    </source>
</evidence>
<dbReference type="InterPro" id="IPR002711">
    <property type="entry name" value="HNH"/>
</dbReference>
<dbReference type="Pfam" id="PF01844">
    <property type="entry name" value="HNH"/>
    <property type="match status" value="1"/>
</dbReference>
<gene>
    <name evidence="2" type="ORF">HCA89_00320</name>
</gene>
<dbReference type="RefSeq" id="WP_185542838.1">
    <property type="nucleotide sequence ID" value="NZ_JAARXV010000001.1"/>
</dbReference>
<proteinExistence type="predicted"/>
<organism evidence="2 3">
    <name type="scientific">Listeria innocua</name>
    <dbReference type="NCBI Taxonomy" id="1642"/>
    <lineage>
        <taxon>Bacteria</taxon>
        <taxon>Bacillati</taxon>
        <taxon>Bacillota</taxon>
        <taxon>Bacilli</taxon>
        <taxon>Bacillales</taxon>
        <taxon>Listeriaceae</taxon>
        <taxon>Listeria</taxon>
    </lineage>
</organism>
<keyword evidence="2" id="KW-0255">Endonuclease</keyword>